<dbReference type="InterPro" id="IPR029044">
    <property type="entry name" value="Nucleotide-diphossugar_trans"/>
</dbReference>
<dbReference type="AlphaFoldDB" id="A0A6A4XBF2"/>
<dbReference type="SUPFAM" id="SSF53448">
    <property type="entry name" value="Nucleotide-diphospho-sugar transferases"/>
    <property type="match status" value="1"/>
</dbReference>
<dbReference type="PANTHER" id="PTHR42883:SF2">
    <property type="entry name" value="THYMIDYLYLTRANSFERASE"/>
    <property type="match status" value="1"/>
</dbReference>
<comment type="caution">
    <text evidence="2">The sequence shown here is derived from an EMBL/GenBank/DDBJ whole genome shotgun (WGS) entry which is preliminary data.</text>
</comment>
<dbReference type="Gene3D" id="3.90.550.10">
    <property type="entry name" value="Spore Coat Polysaccharide Biosynthesis Protein SpsA, Chain A"/>
    <property type="match status" value="1"/>
</dbReference>
<organism evidence="2 3">
    <name type="scientific">Amphibalanus amphitrite</name>
    <name type="common">Striped barnacle</name>
    <name type="synonym">Balanus amphitrite</name>
    <dbReference type="NCBI Taxonomy" id="1232801"/>
    <lineage>
        <taxon>Eukaryota</taxon>
        <taxon>Metazoa</taxon>
        <taxon>Ecdysozoa</taxon>
        <taxon>Arthropoda</taxon>
        <taxon>Crustacea</taxon>
        <taxon>Multicrustacea</taxon>
        <taxon>Cirripedia</taxon>
        <taxon>Thoracica</taxon>
        <taxon>Thoracicalcarea</taxon>
        <taxon>Balanomorpha</taxon>
        <taxon>Balanoidea</taxon>
        <taxon>Balanidae</taxon>
        <taxon>Amphibalaninae</taxon>
        <taxon>Amphibalanus</taxon>
    </lineage>
</organism>
<keyword evidence="2" id="KW-0808">Transferase</keyword>
<dbReference type="Pfam" id="PF00483">
    <property type="entry name" value="NTP_transferase"/>
    <property type="match status" value="1"/>
</dbReference>
<gene>
    <name evidence="2" type="primary">glgC</name>
    <name evidence="2" type="ORF">FJT64_016144</name>
</gene>
<dbReference type="GO" id="GO:0016779">
    <property type="term" value="F:nucleotidyltransferase activity"/>
    <property type="evidence" value="ECO:0007669"/>
    <property type="project" value="UniProtKB-KW"/>
</dbReference>
<dbReference type="InterPro" id="IPR005835">
    <property type="entry name" value="NTP_transferase_dom"/>
</dbReference>
<evidence type="ECO:0000259" key="1">
    <source>
        <dbReference type="Pfam" id="PF00483"/>
    </source>
</evidence>
<protein>
    <submittedName>
        <fullName evidence="2">Glucose-1-phosphate adenylyltransferase</fullName>
    </submittedName>
</protein>
<feature type="domain" description="Nucleotidyl transferase" evidence="1">
    <location>
        <begin position="37"/>
        <end position="153"/>
    </location>
</feature>
<keyword evidence="3" id="KW-1185">Reference proteome</keyword>
<dbReference type="PANTHER" id="PTHR42883">
    <property type="entry name" value="GLUCOSE-1-PHOSPHATE THYMIDYLTRANSFERASE"/>
    <property type="match status" value="1"/>
</dbReference>
<accession>A0A6A4XBF2</accession>
<dbReference type="OrthoDB" id="6339427at2759"/>
<proteinExistence type="predicted"/>
<evidence type="ECO:0000313" key="2">
    <source>
        <dbReference type="EMBL" id="KAF0313324.1"/>
    </source>
</evidence>
<name>A0A6A4XBF2_AMPAM</name>
<keyword evidence="2" id="KW-0548">Nucleotidyltransferase</keyword>
<sequence>MFFTSSSLTAGDAQDTLFPAEFRLSEFLSAVRRELTADPRSCHVVSVPCPTEEVSRRGIIEIDETRRIVGFKEKPQPSETSSRLQCPCFYFIPAASLSHLTSYLAHHPSLAERDATGLLVADLAQRERVVAHPAPSRYDVGSLASYLQCCRELEAAGVGDGPRASS</sequence>
<evidence type="ECO:0000313" key="3">
    <source>
        <dbReference type="Proteomes" id="UP000440578"/>
    </source>
</evidence>
<dbReference type="Proteomes" id="UP000440578">
    <property type="component" value="Unassembled WGS sequence"/>
</dbReference>
<dbReference type="EMBL" id="VIIS01000099">
    <property type="protein sequence ID" value="KAF0313324.1"/>
    <property type="molecule type" value="Genomic_DNA"/>
</dbReference>
<reference evidence="2 3" key="1">
    <citation type="submission" date="2019-07" db="EMBL/GenBank/DDBJ databases">
        <title>Draft genome assembly of a fouling barnacle, Amphibalanus amphitrite (Darwin, 1854): The first reference genome for Thecostraca.</title>
        <authorList>
            <person name="Kim W."/>
        </authorList>
    </citation>
    <scope>NUCLEOTIDE SEQUENCE [LARGE SCALE GENOMIC DNA]</scope>
    <source>
        <strain evidence="2">SNU_AA5</strain>
        <tissue evidence="2">Soma without cirri and trophi</tissue>
    </source>
</reference>